<dbReference type="PANTHER" id="PTHR30231:SF42">
    <property type="entry name" value="EXONUCLEASE"/>
    <property type="match status" value="1"/>
</dbReference>
<dbReference type="GO" id="GO:0005829">
    <property type="term" value="C:cytosol"/>
    <property type="evidence" value="ECO:0007669"/>
    <property type="project" value="TreeGrafter"/>
</dbReference>
<dbReference type="STRING" id="131112.SAMN04489737_0508"/>
<evidence type="ECO:0000259" key="1">
    <source>
        <dbReference type="PROSITE" id="PS50172"/>
    </source>
</evidence>
<dbReference type="InterPro" id="IPR036420">
    <property type="entry name" value="BRCT_dom_sf"/>
</dbReference>
<dbReference type="EMBL" id="LT629804">
    <property type="protein sequence ID" value="SDU78526.1"/>
    <property type="molecule type" value="Genomic_DNA"/>
</dbReference>
<dbReference type="Gene3D" id="3.40.50.10190">
    <property type="entry name" value="BRCT domain"/>
    <property type="match status" value="1"/>
</dbReference>
<dbReference type="SUPFAM" id="SSF53098">
    <property type="entry name" value="Ribonuclease H-like"/>
    <property type="match status" value="1"/>
</dbReference>
<dbReference type="GeneID" id="65344254"/>
<dbReference type="AlphaFoldDB" id="A0A1H2LDM6"/>
<evidence type="ECO:0000313" key="3">
    <source>
        <dbReference type="Proteomes" id="UP000214355"/>
    </source>
</evidence>
<reference evidence="3" key="1">
    <citation type="submission" date="2016-10" db="EMBL/GenBank/DDBJ databases">
        <authorList>
            <person name="Varghese N."/>
            <person name="Submissions S."/>
        </authorList>
    </citation>
    <scope>NUCLEOTIDE SEQUENCE [LARGE SCALE GENOMIC DNA]</scope>
    <source>
        <strain evidence="3">DSM 10002</strain>
    </source>
</reference>
<sequence>MHSFVAIDFETANEQRRSACMIGMARFDEEGAVTDTYEALIQPHPDVNYFNPINTWVHGITPEDVADAPQWDKLTETVTAFIGDAPIVAHNMAFDGSVLSDLTQLYGTPAVENYRFCTLRLARHILADRIERKTLDNVYDYYFPGESFVHHNAVADAQACGRIFARMQIENSYEKLKEQCPPTTHRSIQNPGVRGSQTDATSLINQYGSSQALAGEHVAITGTLKHGQRSAVQQLITAVGGICDSNLTRKTTLLVVGIPNPGAWAEGSSASKKLIKATKLREQGSPIQVLSEEEFFNRLLA</sequence>
<dbReference type="RefSeq" id="WP_091279522.1">
    <property type="nucleotide sequence ID" value="NZ_LT629804.1"/>
</dbReference>
<dbReference type="Proteomes" id="UP000214355">
    <property type="component" value="Chromosome I"/>
</dbReference>
<dbReference type="GO" id="GO:0008408">
    <property type="term" value="F:3'-5' exonuclease activity"/>
    <property type="evidence" value="ECO:0007669"/>
    <property type="project" value="TreeGrafter"/>
</dbReference>
<dbReference type="Pfam" id="PF00533">
    <property type="entry name" value="BRCT"/>
    <property type="match status" value="1"/>
</dbReference>
<name>A0A1H2LDM6_9ACTO</name>
<accession>A0A1H2LDM6</accession>
<dbReference type="InterPro" id="IPR012337">
    <property type="entry name" value="RNaseH-like_sf"/>
</dbReference>
<dbReference type="InterPro" id="IPR036397">
    <property type="entry name" value="RNaseH_sf"/>
</dbReference>
<organism evidence="2 3">
    <name type="scientific">Arcanobacterium phocae</name>
    <dbReference type="NCBI Taxonomy" id="131112"/>
    <lineage>
        <taxon>Bacteria</taxon>
        <taxon>Bacillati</taxon>
        <taxon>Actinomycetota</taxon>
        <taxon>Actinomycetes</taxon>
        <taxon>Actinomycetales</taxon>
        <taxon>Actinomycetaceae</taxon>
        <taxon>Arcanobacterium</taxon>
    </lineage>
</organism>
<dbReference type="InterPro" id="IPR013520">
    <property type="entry name" value="Ribonucl_H"/>
</dbReference>
<dbReference type="GO" id="GO:0003676">
    <property type="term" value="F:nucleic acid binding"/>
    <property type="evidence" value="ECO:0007669"/>
    <property type="project" value="InterPro"/>
</dbReference>
<proteinExistence type="predicted"/>
<dbReference type="Gene3D" id="3.30.420.10">
    <property type="entry name" value="Ribonuclease H-like superfamily/Ribonuclease H"/>
    <property type="match status" value="1"/>
</dbReference>
<keyword evidence="3" id="KW-1185">Reference proteome</keyword>
<gene>
    <name evidence="2" type="ORF">SAMN04489737_0508</name>
</gene>
<dbReference type="Pfam" id="PF00929">
    <property type="entry name" value="RNase_T"/>
    <property type="match status" value="1"/>
</dbReference>
<protein>
    <submittedName>
        <fullName evidence="2">DNA polymerase-3 subunit epsilon</fullName>
    </submittedName>
</protein>
<evidence type="ECO:0000313" key="2">
    <source>
        <dbReference type="EMBL" id="SDU78526.1"/>
    </source>
</evidence>
<dbReference type="SUPFAM" id="SSF52113">
    <property type="entry name" value="BRCT domain"/>
    <property type="match status" value="1"/>
</dbReference>
<dbReference type="PANTHER" id="PTHR30231">
    <property type="entry name" value="DNA POLYMERASE III SUBUNIT EPSILON"/>
    <property type="match status" value="1"/>
</dbReference>
<dbReference type="SMART" id="SM00479">
    <property type="entry name" value="EXOIII"/>
    <property type="match status" value="1"/>
</dbReference>
<dbReference type="CDD" id="cd17748">
    <property type="entry name" value="BRCT_DNA_ligase_like"/>
    <property type="match status" value="1"/>
</dbReference>
<feature type="domain" description="BRCT" evidence="1">
    <location>
        <begin position="208"/>
        <end position="301"/>
    </location>
</feature>
<dbReference type="OrthoDB" id="9803913at2"/>
<dbReference type="InterPro" id="IPR001357">
    <property type="entry name" value="BRCT_dom"/>
</dbReference>
<dbReference type="PROSITE" id="PS50172">
    <property type="entry name" value="BRCT"/>
    <property type="match status" value="1"/>
</dbReference>